<keyword evidence="2 4" id="KW-0238">DNA-binding</keyword>
<dbReference type="Gene3D" id="1.10.357.10">
    <property type="entry name" value="Tetracycline Repressor, domain 2"/>
    <property type="match status" value="1"/>
</dbReference>
<dbReference type="eggNOG" id="COG1309">
    <property type="taxonomic scope" value="Bacteria"/>
</dbReference>
<keyword evidence="1" id="KW-0805">Transcription regulation</keyword>
<dbReference type="InterPro" id="IPR036271">
    <property type="entry name" value="Tet_transcr_reg_TetR-rel_C_sf"/>
</dbReference>
<dbReference type="GO" id="GO:0000976">
    <property type="term" value="F:transcription cis-regulatory region binding"/>
    <property type="evidence" value="ECO:0007669"/>
    <property type="project" value="TreeGrafter"/>
</dbReference>
<dbReference type="InterPro" id="IPR001647">
    <property type="entry name" value="HTH_TetR"/>
</dbReference>
<dbReference type="STRING" id="211114.SAMN04489726_0633"/>
<dbReference type="Pfam" id="PF00440">
    <property type="entry name" value="TetR_N"/>
    <property type="match status" value="1"/>
</dbReference>
<dbReference type="Pfam" id="PF16859">
    <property type="entry name" value="TetR_C_11"/>
    <property type="match status" value="1"/>
</dbReference>
<dbReference type="PANTHER" id="PTHR30055:SF226">
    <property type="entry name" value="HTH-TYPE TRANSCRIPTIONAL REGULATOR PKSA"/>
    <property type="match status" value="1"/>
</dbReference>
<feature type="DNA-binding region" description="H-T-H motif" evidence="4">
    <location>
        <begin position="34"/>
        <end position="53"/>
    </location>
</feature>
<dbReference type="AlphaFoldDB" id="A0A1G9RRK9"/>
<organism evidence="6 7">
    <name type="scientific">Allokutzneria albata</name>
    <name type="common">Kibdelosporangium albatum</name>
    <dbReference type="NCBI Taxonomy" id="211114"/>
    <lineage>
        <taxon>Bacteria</taxon>
        <taxon>Bacillati</taxon>
        <taxon>Actinomycetota</taxon>
        <taxon>Actinomycetes</taxon>
        <taxon>Pseudonocardiales</taxon>
        <taxon>Pseudonocardiaceae</taxon>
        <taxon>Allokutzneria</taxon>
    </lineage>
</organism>
<evidence type="ECO:0000256" key="4">
    <source>
        <dbReference type="PROSITE-ProRule" id="PRU00335"/>
    </source>
</evidence>
<dbReference type="OrthoDB" id="5242390at2"/>
<dbReference type="PROSITE" id="PS01081">
    <property type="entry name" value="HTH_TETR_1"/>
    <property type="match status" value="1"/>
</dbReference>
<evidence type="ECO:0000313" key="6">
    <source>
        <dbReference type="EMBL" id="SDM25861.1"/>
    </source>
</evidence>
<dbReference type="SUPFAM" id="SSF46689">
    <property type="entry name" value="Homeodomain-like"/>
    <property type="match status" value="1"/>
</dbReference>
<dbReference type="SUPFAM" id="SSF48498">
    <property type="entry name" value="Tetracyclin repressor-like, C-terminal domain"/>
    <property type="match status" value="1"/>
</dbReference>
<dbReference type="InterPro" id="IPR011075">
    <property type="entry name" value="TetR_C"/>
</dbReference>
<evidence type="ECO:0000259" key="5">
    <source>
        <dbReference type="PROSITE" id="PS50977"/>
    </source>
</evidence>
<dbReference type="InterPro" id="IPR009057">
    <property type="entry name" value="Homeodomain-like_sf"/>
</dbReference>
<sequence>MARTVDPAKYEAKRLLILDAAAECFARKGFERTTTADICARAGISSGSLFHYFPNKRSVFVAIFELDGRQHTELLDRAGRTEDPVAGLLEVVDGLVRPLSDPSAPGLVTEVAAQAARDPELAEVLVRNEIRLREGLAGLLRRAAEAGRIDPGLAPERAAGWIAALVDAAFARVSVDRDLVVEDEVEMLRLILTRFLLVQP</sequence>
<dbReference type="InterPro" id="IPR023772">
    <property type="entry name" value="DNA-bd_HTH_TetR-type_CS"/>
</dbReference>
<protein>
    <submittedName>
        <fullName evidence="6">DNA-binding transcriptional regulator, AcrR family</fullName>
    </submittedName>
</protein>
<dbReference type="InterPro" id="IPR050109">
    <property type="entry name" value="HTH-type_TetR-like_transc_reg"/>
</dbReference>
<name>A0A1G9RRK9_ALLAB</name>
<evidence type="ECO:0000313" key="7">
    <source>
        <dbReference type="Proteomes" id="UP000183376"/>
    </source>
</evidence>
<dbReference type="PROSITE" id="PS50977">
    <property type="entry name" value="HTH_TETR_2"/>
    <property type="match status" value="1"/>
</dbReference>
<gene>
    <name evidence="6" type="ORF">SAMN04489726_0633</name>
</gene>
<reference evidence="6 7" key="1">
    <citation type="submission" date="2016-10" db="EMBL/GenBank/DDBJ databases">
        <authorList>
            <person name="de Groot N.N."/>
        </authorList>
    </citation>
    <scope>NUCLEOTIDE SEQUENCE [LARGE SCALE GENOMIC DNA]</scope>
    <source>
        <strain evidence="6 7">DSM 44149</strain>
    </source>
</reference>
<evidence type="ECO:0000256" key="3">
    <source>
        <dbReference type="ARBA" id="ARBA00023163"/>
    </source>
</evidence>
<feature type="domain" description="HTH tetR-type" evidence="5">
    <location>
        <begin position="11"/>
        <end position="71"/>
    </location>
</feature>
<dbReference type="GO" id="GO:0003700">
    <property type="term" value="F:DNA-binding transcription factor activity"/>
    <property type="evidence" value="ECO:0007669"/>
    <property type="project" value="TreeGrafter"/>
</dbReference>
<dbReference type="RefSeq" id="WP_030432290.1">
    <property type="nucleotide sequence ID" value="NZ_JOEF01000025.1"/>
</dbReference>
<proteinExistence type="predicted"/>
<keyword evidence="7" id="KW-1185">Reference proteome</keyword>
<keyword evidence="3" id="KW-0804">Transcription</keyword>
<evidence type="ECO:0000256" key="2">
    <source>
        <dbReference type="ARBA" id="ARBA00023125"/>
    </source>
</evidence>
<evidence type="ECO:0000256" key="1">
    <source>
        <dbReference type="ARBA" id="ARBA00023015"/>
    </source>
</evidence>
<dbReference type="PANTHER" id="PTHR30055">
    <property type="entry name" value="HTH-TYPE TRANSCRIPTIONAL REGULATOR RUTR"/>
    <property type="match status" value="1"/>
</dbReference>
<dbReference type="EMBL" id="LT629701">
    <property type="protein sequence ID" value="SDM25861.1"/>
    <property type="molecule type" value="Genomic_DNA"/>
</dbReference>
<dbReference type="PRINTS" id="PR00455">
    <property type="entry name" value="HTHTETR"/>
</dbReference>
<accession>A0A1G9RRK9</accession>
<dbReference type="Proteomes" id="UP000183376">
    <property type="component" value="Chromosome I"/>
</dbReference>